<comment type="caution">
    <text evidence="2">The sequence shown here is derived from an EMBL/GenBank/DDBJ whole genome shotgun (WGS) entry which is preliminary data.</text>
</comment>
<keyword evidence="1" id="KW-0812">Transmembrane</keyword>
<feature type="transmembrane region" description="Helical" evidence="1">
    <location>
        <begin position="384"/>
        <end position="405"/>
    </location>
</feature>
<evidence type="ECO:0000313" key="2">
    <source>
        <dbReference type="EMBL" id="KUF75833.1"/>
    </source>
</evidence>
<gene>
    <name evidence="2" type="ORF">AM587_10009338</name>
</gene>
<dbReference type="Proteomes" id="UP000052943">
    <property type="component" value="Unassembled WGS sequence"/>
</dbReference>
<keyword evidence="1" id="KW-0472">Membrane</keyword>
<dbReference type="EMBL" id="LNFO01005965">
    <property type="protein sequence ID" value="KUF75833.1"/>
    <property type="molecule type" value="Genomic_DNA"/>
</dbReference>
<keyword evidence="1" id="KW-1133">Transmembrane helix</keyword>
<evidence type="ECO:0008006" key="4">
    <source>
        <dbReference type="Google" id="ProtNLM"/>
    </source>
</evidence>
<dbReference type="OrthoDB" id="64243at2759"/>
<feature type="transmembrane region" description="Helical" evidence="1">
    <location>
        <begin position="425"/>
        <end position="447"/>
    </location>
</feature>
<accession>A0A0W8BVG1</accession>
<feature type="transmembrane region" description="Helical" evidence="1">
    <location>
        <begin position="80"/>
        <end position="102"/>
    </location>
</feature>
<reference evidence="2 3" key="1">
    <citation type="submission" date="2015-11" db="EMBL/GenBank/DDBJ databases">
        <title>Genomes and virulence difference between two physiological races of Phytophthora nicotianae.</title>
        <authorList>
            <person name="Liu H."/>
            <person name="Ma X."/>
            <person name="Yu H."/>
            <person name="Fang D."/>
            <person name="Li Y."/>
            <person name="Wang X."/>
            <person name="Wang W."/>
            <person name="Dong Y."/>
            <person name="Xiao B."/>
        </authorList>
    </citation>
    <scope>NUCLEOTIDE SEQUENCE [LARGE SCALE GENOMIC DNA]</scope>
    <source>
        <strain evidence="3">race 0</strain>
    </source>
</reference>
<feature type="transmembrane region" description="Helical" evidence="1">
    <location>
        <begin position="563"/>
        <end position="583"/>
    </location>
</feature>
<dbReference type="AlphaFoldDB" id="A0A0W8BVG1"/>
<evidence type="ECO:0000313" key="3">
    <source>
        <dbReference type="Proteomes" id="UP000052943"/>
    </source>
</evidence>
<feature type="transmembrane region" description="Helical" evidence="1">
    <location>
        <begin position="468"/>
        <end position="489"/>
    </location>
</feature>
<sequence>MNMPPVENGNSFWGTAMAKVQVKAQGSGVSKRSVRTSLFSREKLYVVQDKQSRKTTSGKGFRSGQPRSKQKFSKWQVFNIVRRLVVIAAAIQYLYISLLATWRTIDVLRSMTNPKQSFGVLTSSLIGDYVGDGLIRDSKLVQDVLGGDTTPRDYALFLESDTQVSTSNCSDVPLFNSDIYNNAFLGRTYMEVVRDTSYNTTILTELELVAVVVDCTTTQLKTGDPSIVRVFNIVRSLNDTTDVSLVEMSLSVQDYTMWSYKKYGPAIVGMVTVIHDMQADITKQIYMMAPTYPYQRSMEFEIFDFIRITNNSYRELQSIPKEPETEPVKHLVTSRKRGFFDGDVQANIHSMYSLLDKSDPKSALTTWEWYGESQIEDTWAWVHGVHLVFGIQTLVSLIVLFLVTYQNFRAGKIWIGDPFSPVSTATFVGRALLVMLSWYVNSFWTLFEFALSNAAKLSGTEIVHVHKELVHADVLVVYLGLVAFLSWLARERIDPSVAIFMFEIIHKHRLSFIKISPPILRKIVNYSNSVFQLGNAPKSAAVAEMSPLSFWRTFQIPTKDGTFLAASFFPKISLLGMIGFYAVMRKIYRYFFPERVQHRSGQSTNVSGNEKAALALKGNFTNFELSTGAELQTRFGIISDYKNYVYFKGMKFASADGVYCSGYVIVNGKYLVGTKNLLAIIMMKLVRARFTNVYTYEVDGNTVKETARLVYPETFTWSDLWRLNVTVLL</sequence>
<proteinExistence type="predicted"/>
<evidence type="ECO:0000256" key="1">
    <source>
        <dbReference type="SAM" id="Phobius"/>
    </source>
</evidence>
<protein>
    <recommendedName>
        <fullName evidence="4">Transmembrane protein</fullName>
    </recommendedName>
</protein>
<name>A0A0W8BVG1_PHYNI</name>
<organism evidence="2 3">
    <name type="scientific">Phytophthora nicotianae</name>
    <name type="common">Potato buckeye rot agent</name>
    <name type="synonym">Phytophthora parasitica</name>
    <dbReference type="NCBI Taxonomy" id="4792"/>
    <lineage>
        <taxon>Eukaryota</taxon>
        <taxon>Sar</taxon>
        <taxon>Stramenopiles</taxon>
        <taxon>Oomycota</taxon>
        <taxon>Peronosporomycetes</taxon>
        <taxon>Peronosporales</taxon>
        <taxon>Peronosporaceae</taxon>
        <taxon>Phytophthora</taxon>
    </lineage>
</organism>